<dbReference type="InterPro" id="IPR036116">
    <property type="entry name" value="FN3_sf"/>
</dbReference>
<feature type="compositionally biased region" description="Polar residues" evidence="5">
    <location>
        <begin position="1446"/>
        <end position="1461"/>
    </location>
</feature>
<feature type="domain" description="Ig-like" evidence="7">
    <location>
        <begin position="343"/>
        <end position="416"/>
    </location>
</feature>
<dbReference type="SUPFAM" id="SSF49265">
    <property type="entry name" value="Fibronectin type III"/>
    <property type="match status" value="1"/>
</dbReference>
<dbReference type="InterPro" id="IPR003599">
    <property type="entry name" value="Ig_sub"/>
</dbReference>
<keyword evidence="2" id="KW-0677">Repeat</keyword>
<feature type="compositionally biased region" description="Basic and acidic residues" evidence="5">
    <location>
        <begin position="1468"/>
        <end position="1478"/>
    </location>
</feature>
<dbReference type="InterPro" id="IPR013783">
    <property type="entry name" value="Ig-like_fold"/>
</dbReference>
<feature type="region of interest" description="Disordered" evidence="5">
    <location>
        <begin position="1524"/>
        <end position="1572"/>
    </location>
</feature>
<dbReference type="SMART" id="SM00060">
    <property type="entry name" value="FN3"/>
    <property type="match status" value="2"/>
</dbReference>
<dbReference type="InterPro" id="IPR013106">
    <property type="entry name" value="Ig_V-set"/>
</dbReference>
<feature type="compositionally biased region" description="Polar residues" evidence="5">
    <location>
        <begin position="1279"/>
        <end position="1291"/>
    </location>
</feature>
<dbReference type="SUPFAM" id="SSF48726">
    <property type="entry name" value="Immunoglobulin"/>
    <property type="match status" value="5"/>
</dbReference>
<feature type="region of interest" description="Disordered" evidence="5">
    <location>
        <begin position="1279"/>
        <end position="1318"/>
    </location>
</feature>
<feature type="compositionally biased region" description="Basic and acidic residues" evidence="5">
    <location>
        <begin position="1555"/>
        <end position="1572"/>
    </location>
</feature>
<sequence>MTQRNMFHTFSMIIMTSVSVCFANRNSPEATVHSRAGSSVVLPCVARQRSSGGSAHVIEWFRSSEPTPFFIKVGRLSAHVDTNFQSWIELYKSKARPTELTGRVSLIKTTPSSTFLSASLSVRNLTLDDAGSYRCLQSVLGSKQGFERHENLVELIVTTPPTFTRPLPARYSARVGQPLLLRCHARGVPVPTITWTKGGRRLSSSGITVSDGTLRIASLQRSDAGKYTCRAGSVEGSVEQSTHVFVTAPPQFVESPQDATEREGENVLFKCKADGYPTNITYSWFHNGVLVTGNSPRKKIPQSGTLVIWNLKSVDRGQITCQASNGYGRAPSVTASLTVLYAARVVRMPRRVFGGISMPLTLHCPAVADPPVTRVIWKKNGRNIRIQQDPRLSTDGNGSLIIHNIRSSDSGPYTCTPYNLIGTHGESPVVRMVIRDPPRFVVSPKKKYRAAVGETLVAPCAGIGDPLPTVTWRKLHGKTTDYSYCIEGGNLSIVSTRKEHHGIWQCVLSNAVGDVTRDVMVVVTHTTPHVVQNLTAEVVDDSSFRVTWEPNFDGGFPQHFMIWYKEVNQGDNMWRSEYRGGDQKVALLPQLKPNTFYQVSVMPENKLGKGAFSPTVTVKTNARVIPQSTPSPTLPSPSGLMSTTDERGQVALEWQPLRNAHTLLGYVIEYRRIGGDDTKEDVTSLKPVPAWAQKETNNGSQAATSRTRRSVVDSRWERLDTTPFNVTSYVIKPEQMYRDQIYEFHVLAATRLEYTLPSEPLRLSTKGLAAYPCFVEKYTVLRHPVVIGVITGSFAMLAIVALIVLWRCRHKLANLKRRNSNKERNTQNVNSFISDDEKRCCNERDPVDPDDHIIINDGFSSLSCLARQQVTVTSKDSDVIAFEKNTEFSEGEDYNVLPSHPSSDKYMEAAGVGFKRRSVDEESVRRRRETAARVLQAQQARRSRIISSSRDGAFQSTPCSVETSRPLRLFPVTSSQLTSAPVRFLTLDDRRDMMSPTCDQNDSCFGVISSFSPEFSAMDDDVIASCHATSHVAELTSQQVPLLASSPNVNDDTVVTSHTLMHDANLRRPRSRASYSFEHFRGRQRAGNTGSTFNRSFGGVKGVFDAPSFEIDCSNSDIEVRYIRSTAPRPDAGETTNRDSICKIGSNLVDKSSGRRSTPRVAEIETRMRNKKRNWNEAERQKRISLEALLSPTHQQPPQRFSREFPSNDTLPKTAIGFATEIPERPKERNENISALNTTYDVTSNDGNDVSYGAVPKPTVISISDIAWNTVRESDTMRSFATPTSSLSPNHSPEKLTKTISPSKQPASSEPWGSLGRPARLKNLSLPVTSVASSRDKAGEQRSLSFSQSNRSDHPTNMFFLPSRQGRRSLPSSPTKALRSLDDVTRQRRSRVLSCSDNESRDPRKNANQPKNLSPKEKQNRHSFFASSSSPRLTSPSFRRHRSHGESLSSGYVTQDTTGQLSPGGAKGHADRRARDNSSIEDNYEWDSEFAMESEILEALRNFESTKSTSSMSAELRDELLKFAGDANSRRTASASRLSPRSPTMAGKSMSPTRQRPESSMEETEHTKQDIERRCAALRQEFLHFRLLQEQADFVQQKPSDVEPK</sequence>
<feature type="region of interest" description="Disordered" evidence="5">
    <location>
        <begin position="1192"/>
        <end position="1211"/>
    </location>
</feature>
<feature type="compositionally biased region" description="Polar residues" evidence="5">
    <location>
        <begin position="1530"/>
        <end position="1542"/>
    </location>
</feature>
<evidence type="ECO:0000256" key="6">
    <source>
        <dbReference type="SAM" id="SignalP"/>
    </source>
</evidence>
<evidence type="ECO:0000256" key="5">
    <source>
        <dbReference type="SAM" id="MobiDB-lite"/>
    </source>
</evidence>
<name>A0A6F9DIP6_9ASCI</name>
<dbReference type="Pfam" id="PF13927">
    <property type="entry name" value="Ig_3"/>
    <property type="match status" value="4"/>
</dbReference>
<dbReference type="InterPro" id="IPR007110">
    <property type="entry name" value="Ig-like_dom"/>
</dbReference>
<dbReference type="InterPro" id="IPR003598">
    <property type="entry name" value="Ig_sub2"/>
</dbReference>
<dbReference type="InterPro" id="IPR036179">
    <property type="entry name" value="Ig-like_dom_sf"/>
</dbReference>
<dbReference type="PANTHER" id="PTHR12231">
    <property type="entry name" value="CTX-RELATED TYPE I TRANSMEMBRANE PROTEIN"/>
    <property type="match status" value="1"/>
</dbReference>
<protein>
    <submittedName>
        <fullName evidence="9">Uncharacterized protein LOC100184924</fullName>
    </submittedName>
</protein>
<evidence type="ECO:0000259" key="8">
    <source>
        <dbReference type="PROSITE" id="PS50853"/>
    </source>
</evidence>
<dbReference type="SMART" id="SM00406">
    <property type="entry name" value="IGv"/>
    <property type="match status" value="1"/>
</dbReference>
<dbReference type="PANTHER" id="PTHR12231:SF240">
    <property type="entry name" value="PROTEIN TURTLE HOMOLOG B"/>
    <property type="match status" value="1"/>
</dbReference>
<dbReference type="InterPro" id="IPR003961">
    <property type="entry name" value="FN3_dom"/>
</dbReference>
<feature type="domain" description="Ig-like" evidence="7">
    <location>
        <begin position="250"/>
        <end position="338"/>
    </location>
</feature>
<proteinExistence type="evidence at transcript level"/>
<feature type="compositionally biased region" description="Low complexity" evidence="5">
    <location>
        <begin position="1423"/>
        <end position="1437"/>
    </location>
</feature>
<organism evidence="9">
    <name type="scientific">Phallusia mammillata</name>
    <dbReference type="NCBI Taxonomy" id="59560"/>
    <lineage>
        <taxon>Eukaryota</taxon>
        <taxon>Metazoa</taxon>
        <taxon>Chordata</taxon>
        <taxon>Tunicata</taxon>
        <taxon>Ascidiacea</taxon>
        <taxon>Phlebobranchia</taxon>
        <taxon>Ascidiidae</taxon>
        <taxon>Phallusia</taxon>
    </lineage>
</organism>
<dbReference type="EMBL" id="LR787038">
    <property type="protein sequence ID" value="CAB3262900.1"/>
    <property type="molecule type" value="mRNA"/>
</dbReference>
<evidence type="ECO:0000313" key="9">
    <source>
        <dbReference type="EMBL" id="CAB3262900.1"/>
    </source>
</evidence>
<keyword evidence="4" id="KW-0393">Immunoglobulin domain</keyword>
<feature type="domain" description="Ig-like" evidence="7">
    <location>
        <begin position="161"/>
        <end position="247"/>
    </location>
</feature>
<evidence type="ECO:0000259" key="7">
    <source>
        <dbReference type="PROSITE" id="PS50835"/>
    </source>
</evidence>
<dbReference type="FunFam" id="2.60.40.10:FF:000032">
    <property type="entry name" value="palladin isoform X1"/>
    <property type="match status" value="1"/>
</dbReference>
<dbReference type="Gene3D" id="2.60.40.10">
    <property type="entry name" value="Immunoglobulins"/>
    <property type="match status" value="7"/>
</dbReference>
<feature type="region of interest" description="Disordered" evidence="5">
    <location>
        <begin position="1330"/>
        <end position="1480"/>
    </location>
</feature>
<dbReference type="PROSITE" id="PS50853">
    <property type="entry name" value="FN3"/>
    <property type="match status" value="1"/>
</dbReference>
<dbReference type="SMART" id="SM00408">
    <property type="entry name" value="IGc2"/>
    <property type="match status" value="5"/>
</dbReference>
<accession>A0A6F9DIP6</accession>
<gene>
    <name evidence="9" type="primary">LOC100184924</name>
</gene>
<evidence type="ECO:0000256" key="2">
    <source>
        <dbReference type="ARBA" id="ARBA00022737"/>
    </source>
</evidence>
<dbReference type="CDD" id="cd00063">
    <property type="entry name" value="FN3"/>
    <property type="match status" value="1"/>
</dbReference>
<dbReference type="SMART" id="SM00409">
    <property type="entry name" value="IG"/>
    <property type="match status" value="5"/>
</dbReference>
<evidence type="ECO:0000256" key="1">
    <source>
        <dbReference type="ARBA" id="ARBA00022729"/>
    </source>
</evidence>
<feature type="chain" id="PRO_5026175511" evidence="6">
    <location>
        <begin position="24"/>
        <end position="1605"/>
    </location>
</feature>
<keyword evidence="1 6" id="KW-0732">Signal</keyword>
<evidence type="ECO:0000256" key="3">
    <source>
        <dbReference type="ARBA" id="ARBA00023157"/>
    </source>
</evidence>
<dbReference type="PROSITE" id="PS50835">
    <property type="entry name" value="IG_LIKE"/>
    <property type="match status" value="5"/>
</dbReference>
<feature type="domain" description="Ig-like" evidence="7">
    <location>
        <begin position="37"/>
        <end position="135"/>
    </location>
</feature>
<dbReference type="InterPro" id="IPR051170">
    <property type="entry name" value="Neural/epithelial_adhesion"/>
</dbReference>
<feature type="domain" description="Ig-like" evidence="7">
    <location>
        <begin position="438"/>
        <end position="522"/>
    </location>
</feature>
<keyword evidence="3" id="KW-1015">Disulfide bond</keyword>
<reference evidence="9" key="1">
    <citation type="submission" date="2020-04" db="EMBL/GenBank/DDBJ databases">
        <authorList>
            <person name="Neveu A P."/>
        </authorList>
    </citation>
    <scope>NUCLEOTIDE SEQUENCE</scope>
    <source>
        <tissue evidence="9">Whole embryo</tissue>
    </source>
</reference>
<dbReference type="Pfam" id="PF00041">
    <property type="entry name" value="fn3"/>
    <property type="match status" value="1"/>
</dbReference>
<feature type="compositionally biased region" description="Polar residues" evidence="5">
    <location>
        <begin position="1298"/>
        <end position="1308"/>
    </location>
</feature>
<dbReference type="CDD" id="cd00096">
    <property type="entry name" value="Ig"/>
    <property type="match status" value="1"/>
</dbReference>
<feature type="domain" description="Fibronectin type-III" evidence="8">
    <location>
        <begin position="530"/>
        <end position="623"/>
    </location>
</feature>
<evidence type="ECO:0000256" key="4">
    <source>
        <dbReference type="ARBA" id="ARBA00023319"/>
    </source>
</evidence>
<feature type="signal peptide" evidence="6">
    <location>
        <begin position="1"/>
        <end position="23"/>
    </location>
</feature>